<accession>A0A9W6I463</accession>
<dbReference type="GO" id="GO:0005506">
    <property type="term" value="F:iron ion binding"/>
    <property type="evidence" value="ECO:0007669"/>
    <property type="project" value="InterPro"/>
</dbReference>
<dbReference type="PRINTS" id="PR00385">
    <property type="entry name" value="P450"/>
</dbReference>
<comment type="caution">
    <text evidence="3">The sequence shown here is derived from an EMBL/GenBank/DDBJ whole genome shotgun (WGS) entry which is preliminary data.</text>
</comment>
<dbReference type="InterPro" id="IPR002397">
    <property type="entry name" value="Cyt_P450_B"/>
</dbReference>
<dbReference type="InterPro" id="IPR017972">
    <property type="entry name" value="Cyt_P450_CS"/>
</dbReference>
<dbReference type="PANTHER" id="PTHR46696">
    <property type="entry name" value="P450, PUTATIVE (EUROFUNG)-RELATED"/>
    <property type="match status" value="1"/>
</dbReference>
<dbReference type="Proteomes" id="UP001143474">
    <property type="component" value="Unassembled WGS sequence"/>
</dbReference>
<evidence type="ECO:0000256" key="2">
    <source>
        <dbReference type="RuleBase" id="RU000461"/>
    </source>
</evidence>
<dbReference type="PANTHER" id="PTHR46696:SF1">
    <property type="entry name" value="CYTOCHROME P450 YJIB-RELATED"/>
    <property type="match status" value="1"/>
</dbReference>
<keyword evidence="2" id="KW-0479">Metal-binding</keyword>
<comment type="similarity">
    <text evidence="1 2">Belongs to the cytochrome P450 family.</text>
</comment>
<dbReference type="GO" id="GO:0004497">
    <property type="term" value="F:monooxygenase activity"/>
    <property type="evidence" value="ECO:0007669"/>
    <property type="project" value="UniProtKB-KW"/>
</dbReference>
<organism evidence="3 4">
    <name type="scientific">Streptosporangium carneum</name>
    <dbReference type="NCBI Taxonomy" id="47481"/>
    <lineage>
        <taxon>Bacteria</taxon>
        <taxon>Bacillati</taxon>
        <taxon>Actinomycetota</taxon>
        <taxon>Actinomycetes</taxon>
        <taxon>Streptosporangiales</taxon>
        <taxon>Streptosporangiaceae</taxon>
        <taxon>Streptosporangium</taxon>
    </lineage>
</organism>
<keyword evidence="2" id="KW-0560">Oxidoreductase</keyword>
<dbReference type="Pfam" id="PF00067">
    <property type="entry name" value="p450"/>
    <property type="match status" value="1"/>
</dbReference>
<dbReference type="AlphaFoldDB" id="A0A9W6I463"/>
<proteinExistence type="inferred from homology"/>
<keyword evidence="2" id="KW-0349">Heme</keyword>
<dbReference type="GO" id="GO:0016705">
    <property type="term" value="F:oxidoreductase activity, acting on paired donors, with incorporation or reduction of molecular oxygen"/>
    <property type="evidence" value="ECO:0007669"/>
    <property type="project" value="InterPro"/>
</dbReference>
<protein>
    <submittedName>
        <fullName evidence="3">Cytochrome P450</fullName>
    </submittedName>
</protein>
<gene>
    <name evidence="3" type="ORF">GCM10017600_47650</name>
</gene>
<reference evidence="3" key="1">
    <citation type="journal article" date="2014" name="Int. J. Syst. Evol. Microbiol.">
        <title>Complete genome sequence of Corynebacterium casei LMG S-19264T (=DSM 44701T), isolated from a smear-ripened cheese.</title>
        <authorList>
            <consortium name="US DOE Joint Genome Institute (JGI-PGF)"/>
            <person name="Walter F."/>
            <person name="Albersmeier A."/>
            <person name="Kalinowski J."/>
            <person name="Ruckert C."/>
        </authorList>
    </citation>
    <scope>NUCLEOTIDE SEQUENCE</scope>
    <source>
        <strain evidence="3">VKM Ac-2007</strain>
    </source>
</reference>
<dbReference type="EMBL" id="BSEV01000011">
    <property type="protein sequence ID" value="GLK11358.1"/>
    <property type="molecule type" value="Genomic_DNA"/>
</dbReference>
<keyword evidence="4" id="KW-1185">Reference proteome</keyword>
<dbReference type="InterPro" id="IPR001128">
    <property type="entry name" value="Cyt_P450"/>
</dbReference>
<dbReference type="SUPFAM" id="SSF48264">
    <property type="entry name" value="Cytochrome P450"/>
    <property type="match status" value="1"/>
</dbReference>
<dbReference type="RefSeq" id="WP_271219743.1">
    <property type="nucleotide sequence ID" value="NZ_BAAAVD010000049.1"/>
</dbReference>
<dbReference type="GO" id="GO:0020037">
    <property type="term" value="F:heme binding"/>
    <property type="evidence" value="ECO:0007669"/>
    <property type="project" value="InterPro"/>
</dbReference>
<dbReference type="Gene3D" id="1.10.630.10">
    <property type="entry name" value="Cytochrome P450"/>
    <property type="match status" value="1"/>
</dbReference>
<name>A0A9W6I463_9ACTN</name>
<dbReference type="CDD" id="cd11037">
    <property type="entry name" value="CYP199A2-like"/>
    <property type="match status" value="1"/>
</dbReference>
<evidence type="ECO:0000256" key="1">
    <source>
        <dbReference type="ARBA" id="ARBA00010617"/>
    </source>
</evidence>
<keyword evidence="2" id="KW-0503">Monooxygenase</keyword>
<sequence length="394" mass="42837">MTGIPDGPSLDLDLFSDDALTDPFPGYQLIRDTAPAVYLPRYRSWAMGRYADVRAALGDWESFSSAQGIGLNDLANAATQGMIIATDPPEHDKLRNVLAARLSPKAIRNLKADIERRADELVEPLVRQGSFDAVGDLARAFPISIVLDLIGLPQDGRDKVLGWADAAFSASGPPGPRTDAAFPLLQDQLAYLSSVQPDQLTPGSMGRAIYDAAAAGEIRQESCVPLMSAYVTAGLDTTINAISNAVWYFARDPEQWDLVRADHSLIPGAFNEVLRIEAPVQFFCRVATRDVEVDGQRLAAGSRVMMLYASANRDERKWQDPDRFDVTRNPVDHLAFGYGMHGCAGQGLARLEGHSILGALARRVERFEVGTPVRRINQLIRGLDGLPTTVVPAA</sequence>
<evidence type="ECO:0000313" key="3">
    <source>
        <dbReference type="EMBL" id="GLK11358.1"/>
    </source>
</evidence>
<keyword evidence="2" id="KW-0408">Iron</keyword>
<evidence type="ECO:0000313" key="4">
    <source>
        <dbReference type="Proteomes" id="UP001143474"/>
    </source>
</evidence>
<dbReference type="InterPro" id="IPR036396">
    <property type="entry name" value="Cyt_P450_sf"/>
</dbReference>
<reference evidence="3" key="2">
    <citation type="submission" date="2023-01" db="EMBL/GenBank/DDBJ databases">
        <authorList>
            <person name="Sun Q."/>
            <person name="Evtushenko L."/>
        </authorList>
    </citation>
    <scope>NUCLEOTIDE SEQUENCE</scope>
    <source>
        <strain evidence="3">VKM Ac-2007</strain>
    </source>
</reference>
<dbReference type="PROSITE" id="PS00086">
    <property type="entry name" value="CYTOCHROME_P450"/>
    <property type="match status" value="1"/>
</dbReference>
<dbReference type="PRINTS" id="PR00359">
    <property type="entry name" value="BP450"/>
</dbReference>